<dbReference type="InterPro" id="IPR014245">
    <property type="entry name" value="Spore_III_AF"/>
</dbReference>
<evidence type="ECO:0000256" key="2">
    <source>
        <dbReference type="SAM" id="Phobius"/>
    </source>
</evidence>
<gene>
    <name evidence="3" type="ORF">OCV63_04075</name>
</gene>
<feature type="compositionally biased region" description="Basic and acidic residues" evidence="1">
    <location>
        <begin position="118"/>
        <end position="128"/>
    </location>
</feature>
<keyword evidence="4" id="KW-1185">Reference proteome</keyword>
<keyword evidence="2" id="KW-0472">Membrane</keyword>
<dbReference type="Pfam" id="PF09581">
    <property type="entry name" value="Spore_III_AF"/>
    <property type="match status" value="1"/>
</dbReference>
<dbReference type="Proteomes" id="UP001652461">
    <property type="component" value="Unassembled WGS sequence"/>
</dbReference>
<accession>A0ABT2RUT2</accession>
<feature type="transmembrane region" description="Helical" evidence="2">
    <location>
        <begin position="6"/>
        <end position="26"/>
    </location>
</feature>
<feature type="region of interest" description="Disordered" evidence="1">
    <location>
        <begin position="92"/>
        <end position="128"/>
    </location>
</feature>
<dbReference type="RefSeq" id="WP_158362202.1">
    <property type="nucleotide sequence ID" value="NZ_JAOQKC010000004.1"/>
</dbReference>
<feature type="transmembrane region" description="Helical" evidence="2">
    <location>
        <begin position="38"/>
        <end position="57"/>
    </location>
</feature>
<protein>
    <submittedName>
        <fullName evidence="3">Stage III sporulation protein AF</fullName>
    </submittedName>
</protein>
<name>A0ABT2RUT2_9FIRM</name>
<evidence type="ECO:0000256" key="1">
    <source>
        <dbReference type="SAM" id="MobiDB-lite"/>
    </source>
</evidence>
<organism evidence="3 4">
    <name type="scientific">Laedolimicola ammoniilytica</name>
    <dbReference type="NCBI Taxonomy" id="2981771"/>
    <lineage>
        <taxon>Bacteria</taxon>
        <taxon>Bacillati</taxon>
        <taxon>Bacillota</taxon>
        <taxon>Clostridia</taxon>
        <taxon>Lachnospirales</taxon>
        <taxon>Lachnospiraceae</taxon>
        <taxon>Laedolimicola</taxon>
    </lineage>
</organism>
<keyword evidence="2" id="KW-1133">Transmembrane helix</keyword>
<proteinExistence type="predicted"/>
<comment type="caution">
    <text evidence="3">The sequence shown here is derived from an EMBL/GenBank/DDBJ whole genome shotgun (WGS) entry which is preliminary data.</text>
</comment>
<evidence type="ECO:0000313" key="3">
    <source>
        <dbReference type="EMBL" id="MCU6696073.1"/>
    </source>
</evidence>
<reference evidence="3 4" key="1">
    <citation type="journal article" date="2021" name="ISME Commun">
        <title>Automated analysis of genomic sequences facilitates high-throughput and comprehensive description of bacteria.</title>
        <authorList>
            <person name="Hitch T.C.A."/>
        </authorList>
    </citation>
    <scope>NUCLEOTIDE SEQUENCE [LARGE SCALE GENOMIC DNA]</scope>
    <source>
        <strain evidence="3 4">Sanger_04</strain>
    </source>
</reference>
<evidence type="ECO:0000313" key="4">
    <source>
        <dbReference type="Proteomes" id="UP001652461"/>
    </source>
</evidence>
<sequence length="128" mass="14632">MKAFLYGWIRDIAFYTILMTVVLHLLPEESQKKYVRFFMGIVLMLVVLSPLLSAAGLSDTLDGIYAEQTCDAELQDFVRRQEELEQAYEREIEQREQELTGDGMENPADGEEEPDGIPDIKVEIGLDE</sequence>
<dbReference type="EMBL" id="JAOQKC010000004">
    <property type="protein sequence ID" value="MCU6696073.1"/>
    <property type="molecule type" value="Genomic_DNA"/>
</dbReference>
<keyword evidence="2" id="KW-0812">Transmembrane</keyword>